<organism evidence="1 2">
    <name type="scientific">candidate division WWE3 bacterium</name>
    <dbReference type="NCBI Taxonomy" id="2053526"/>
    <lineage>
        <taxon>Bacteria</taxon>
        <taxon>Katanobacteria</taxon>
    </lineage>
</organism>
<dbReference type="EMBL" id="JABTTY010000001">
    <property type="protein sequence ID" value="MBE7525279.1"/>
    <property type="molecule type" value="Genomic_DNA"/>
</dbReference>
<proteinExistence type="predicted"/>
<dbReference type="Proteomes" id="UP000710385">
    <property type="component" value="Unassembled WGS sequence"/>
</dbReference>
<dbReference type="AlphaFoldDB" id="A0A928Y6M5"/>
<comment type="caution">
    <text evidence="1">The sequence shown here is derived from an EMBL/GenBank/DDBJ whole genome shotgun (WGS) entry which is preliminary data.</text>
</comment>
<name>A0A928Y6M5_UNCKA</name>
<protein>
    <submittedName>
        <fullName evidence="1">Uncharacterized protein</fullName>
    </submittedName>
</protein>
<reference evidence="1" key="1">
    <citation type="submission" date="2020-05" db="EMBL/GenBank/DDBJ databases">
        <title>High-Quality Genomes of Partial-Nitritation/Anammox System by Hierarchical Clustering Based Hybrid Assembly.</title>
        <authorList>
            <person name="Liu L."/>
            <person name="Wang Y."/>
            <person name="Che Y."/>
            <person name="Chen Y."/>
            <person name="Xia Y."/>
            <person name="Luo R."/>
            <person name="Cheng S.H."/>
            <person name="Zheng C."/>
            <person name="Zhang T."/>
        </authorList>
    </citation>
    <scope>NUCLEOTIDE SEQUENCE</scope>
    <source>
        <strain evidence="1">H1_PAT1</strain>
    </source>
</reference>
<evidence type="ECO:0000313" key="1">
    <source>
        <dbReference type="EMBL" id="MBE7525279.1"/>
    </source>
</evidence>
<evidence type="ECO:0000313" key="2">
    <source>
        <dbReference type="Proteomes" id="UP000710385"/>
    </source>
</evidence>
<gene>
    <name evidence="1" type="ORF">HS096_02735</name>
</gene>
<accession>A0A928Y6M5</accession>
<sequence length="71" mass="7931">MANTEQLKALCYDDSGNPKSKPDCRAALINHLILDEMMDVDDAEELTEKTLDELNLWIDEAPPVQGEQTSP</sequence>